<dbReference type="InterPro" id="IPR057707">
    <property type="entry name" value="DUF7947"/>
</dbReference>
<evidence type="ECO:0000259" key="1">
    <source>
        <dbReference type="Pfam" id="PF25678"/>
    </source>
</evidence>
<reference evidence="3 4" key="1">
    <citation type="submission" date="2016-10" db="EMBL/GenBank/DDBJ databases">
        <authorList>
            <person name="de Groot N.N."/>
        </authorList>
    </citation>
    <scope>NUCLEOTIDE SEQUENCE [LARGE SCALE GENOMIC DNA]</scope>
    <source>
        <strain evidence="3 4">DSM 18438</strain>
    </source>
</reference>
<organism evidence="3 4">
    <name type="scientific">Marinospirillum celere</name>
    <dbReference type="NCBI Taxonomy" id="1122252"/>
    <lineage>
        <taxon>Bacteria</taxon>
        <taxon>Pseudomonadati</taxon>
        <taxon>Pseudomonadota</taxon>
        <taxon>Gammaproteobacteria</taxon>
        <taxon>Oceanospirillales</taxon>
        <taxon>Oceanospirillaceae</taxon>
        <taxon>Marinospirillum</taxon>
    </lineage>
</organism>
<keyword evidence="4" id="KW-1185">Reference proteome</keyword>
<feature type="domain" description="DUF7946" evidence="1">
    <location>
        <begin position="7"/>
        <end position="117"/>
    </location>
</feature>
<dbReference type="OrthoDB" id="6943389at2"/>
<gene>
    <name evidence="3" type="ORF">SAMN05660443_2721</name>
</gene>
<sequence length="261" mass="29102">MAELIVKFRYERGTADTGRLDLYDASVALGGIARATSIVTHAYLNGEVRTHGDAAHGADFYIKTPKRGSFIYEAVIFSAGAISSGIFYDFVKYAFNEAVGKTSQNEAHSRALLKRIEPTIAELPAALESPLSDVHRPIRKEPVILLNVTRPRGELLASFDSRTALYLLPQTIPAPHQIFGNVTKYNNLTGWGRFFDRLENKTISFNVSLKSSEDQKEMITWSQHENNLGREGLLYFQADAVVSANGEIKRYIVKNVSRHPI</sequence>
<protein>
    <submittedName>
        <fullName evidence="3">Uncharacterized protein</fullName>
    </submittedName>
</protein>
<evidence type="ECO:0000313" key="4">
    <source>
        <dbReference type="Proteomes" id="UP000199058"/>
    </source>
</evidence>
<dbReference type="RefSeq" id="WP_091964798.1">
    <property type="nucleotide sequence ID" value="NZ_FOLH01000006.1"/>
</dbReference>
<feature type="domain" description="DUF7947" evidence="2">
    <location>
        <begin position="176"/>
        <end position="255"/>
    </location>
</feature>
<proteinExistence type="predicted"/>
<name>A0A1I1JK78_9GAMM</name>
<dbReference type="AlphaFoldDB" id="A0A1I1JK78"/>
<dbReference type="Pfam" id="PF25679">
    <property type="entry name" value="DUF7947"/>
    <property type="match status" value="1"/>
</dbReference>
<dbReference type="Pfam" id="PF25678">
    <property type="entry name" value="DUF7946"/>
    <property type="match status" value="1"/>
</dbReference>
<evidence type="ECO:0000259" key="2">
    <source>
        <dbReference type="Pfam" id="PF25679"/>
    </source>
</evidence>
<accession>A0A1I1JK78</accession>
<evidence type="ECO:0000313" key="3">
    <source>
        <dbReference type="EMBL" id="SFC45860.1"/>
    </source>
</evidence>
<dbReference type="EMBL" id="FOLH01000006">
    <property type="protein sequence ID" value="SFC45860.1"/>
    <property type="molecule type" value="Genomic_DNA"/>
</dbReference>
<dbReference type="InterPro" id="IPR057706">
    <property type="entry name" value="DUF7946"/>
</dbReference>
<dbReference type="Proteomes" id="UP000199058">
    <property type="component" value="Unassembled WGS sequence"/>
</dbReference>